<keyword evidence="7" id="KW-0460">Magnesium</keyword>
<reference evidence="16" key="1">
    <citation type="submission" date="2017-02" db="EMBL/GenBank/DDBJ databases">
        <title>zhang.</title>
        <authorList>
            <person name="Zhang H."/>
        </authorList>
    </citation>
    <scope>NUCLEOTIDE SEQUENCE [LARGE SCALE GENOMIC DNA]</scope>
    <source>
        <strain evidence="16">RZS01</strain>
    </source>
</reference>
<keyword evidence="17" id="KW-1185">Reference proteome</keyword>
<feature type="signal peptide" evidence="11">
    <location>
        <begin position="1"/>
        <end position="20"/>
    </location>
</feature>
<evidence type="ECO:0000256" key="11">
    <source>
        <dbReference type="SAM" id="SignalP"/>
    </source>
</evidence>
<dbReference type="Gene3D" id="3.40.570.10">
    <property type="entry name" value="Extracellular Endonuclease, subunit A"/>
    <property type="match status" value="1"/>
</dbReference>
<comment type="cofactor">
    <cofactor evidence="1 10">
        <name>Mg(2+)</name>
        <dbReference type="ChEBI" id="CHEBI:18420"/>
    </cofactor>
</comment>
<dbReference type="KEGG" id="kna:B0W47_07935"/>
<evidence type="ECO:0000256" key="3">
    <source>
        <dbReference type="ARBA" id="ARBA00022722"/>
    </source>
</evidence>
<dbReference type="RefSeq" id="WP_078525213.1">
    <property type="nucleotide sequence ID" value="NZ_CP019875.1"/>
</dbReference>
<proteinExistence type="inferred from homology"/>
<dbReference type="Pfam" id="PF01223">
    <property type="entry name" value="Endonuclease_NS"/>
    <property type="match status" value="1"/>
</dbReference>
<dbReference type="GO" id="GO:0046872">
    <property type="term" value="F:metal ion binding"/>
    <property type="evidence" value="ECO:0007669"/>
    <property type="project" value="UniProtKB-KW"/>
</dbReference>
<feature type="chain" id="PRO_5040299233" description="Endonuclease" evidence="11">
    <location>
        <begin position="21"/>
        <end position="275"/>
    </location>
</feature>
<evidence type="ECO:0000259" key="12">
    <source>
        <dbReference type="SMART" id="SM00477"/>
    </source>
</evidence>
<dbReference type="InterPro" id="IPR001604">
    <property type="entry name" value="Endo_G_ENPP1-like_dom"/>
</dbReference>
<dbReference type="GO" id="GO:0004519">
    <property type="term" value="F:endonuclease activity"/>
    <property type="evidence" value="ECO:0007669"/>
    <property type="project" value="UniProtKB-UniRule"/>
</dbReference>
<dbReference type="SMART" id="SM00892">
    <property type="entry name" value="Endonuclease_NS"/>
    <property type="match status" value="1"/>
</dbReference>
<dbReference type="SMART" id="SM00477">
    <property type="entry name" value="NUC"/>
    <property type="match status" value="1"/>
</dbReference>
<feature type="domain" description="ENPP1-3/EXOG-like endonuclease/phosphodiesterase" evidence="12">
    <location>
        <begin position="52"/>
        <end position="243"/>
    </location>
</feature>
<feature type="binding site" evidence="9">
    <location>
        <position position="146"/>
    </location>
    <ligand>
        <name>Mg(2+)</name>
        <dbReference type="ChEBI" id="CHEBI:18420"/>
        <note>catalytic</note>
    </ligand>
</feature>
<dbReference type="GO" id="GO:0003676">
    <property type="term" value="F:nucleic acid binding"/>
    <property type="evidence" value="ECO:0007669"/>
    <property type="project" value="InterPro"/>
</dbReference>
<evidence type="ECO:0000313" key="14">
    <source>
        <dbReference type="EMBL" id="AQU87419.1"/>
    </source>
</evidence>
<evidence type="ECO:0000256" key="4">
    <source>
        <dbReference type="ARBA" id="ARBA00022723"/>
    </source>
</evidence>
<dbReference type="InterPro" id="IPR044925">
    <property type="entry name" value="His-Me_finger_sf"/>
</dbReference>
<dbReference type="InterPro" id="IPR018524">
    <property type="entry name" value="DNA/RNA_endonuclease_AS"/>
</dbReference>
<evidence type="ECO:0000256" key="9">
    <source>
        <dbReference type="PIRSR" id="PIRSR640255-2"/>
    </source>
</evidence>
<keyword evidence="4 9" id="KW-0479">Metal-binding</keyword>
<evidence type="ECO:0000256" key="5">
    <source>
        <dbReference type="ARBA" id="ARBA00022759"/>
    </source>
</evidence>
<sequence>MTWSALLFSMVLLATMPNRAAHAQNCAELGTGQKLPVVDNPKLARDTQLLCSTRFAVLYSALAREPLWVAEHLDTAMIRAAMQTPREGEFHPDTRITPGARAELQDYVRSGFDRGHMAPSGDMPDRQTQQETFALSNIVPQRPVLNRGRWAEIESAVRNLALRTGNLYVVTGPAFHSSRLSAIGADRVLVPTSTWKAVYDPRRQQSGVYVCHNVARSPGCSHVSVAELTHITGVDPFPALPASAKQTCMALPLGHARTATKHARRRSKRRVYYRW</sequence>
<dbReference type="SUPFAM" id="SSF54060">
    <property type="entry name" value="His-Me finger endonucleases"/>
    <property type="match status" value="1"/>
</dbReference>
<keyword evidence="11" id="KW-0732">Signal</keyword>
<gene>
    <name evidence="14" type="ORF">B0W47_07935</name>
    <name evidence="15" type="ORF">CDI09_13785</name>
</gene>
<dbReference type="Proteomes" id="UP000189683">
    <property type="component" value="Chromosome"/>
</dbReference>
<dbReference type="PROSITE" id="PS01070">
    <property type="entry name" value="NUCLEASE_NON_SPEC"/>
    <property type="match status" value="1"/>
</dbReference>
<evidence type="ECO:0000259" key="13">
    <source>
        <dbReference type="SMART" id="SM00892"/>
    </source>
</evidence>
<comment type="similarity">
    <text evidence="2 10">Belongs to the DNA/RNA non-specific endonuclease family.</text>
</comment>
<feature type="domain" description="DNA/RNA non-specific endonuclease/pyrophosphatase/phosphodiesterase" evidence="13">
    <location>
        <begin position="51"/>
        <end position="243"/>
    </location>
</feature>
<keyword evidence="3 10" id="KW-0540">Nuclease</keyword>
<keyword evidence="5 10" id="KW-0255">Endonuclease</keyword>
<name>A0A9N7H0M4_9PROT</name>
<dbReference type="AlphaFoldDB" id="A0A9N7H0M4"/>
<dbReference type="EC" id="3.1.30.-" evidence="10"/>
<dbReference type="EMBL" id="NIRT01000033">
    <property type="protein sequence ID" value="PYD65364.1"/>
    <property type="molecule type" value="Genomic_DNA"/>
</dbReference>
<dbReference type="Proteomes" id="UP000247512">
    <property type="component" value="Unassembled WGS sequence"/>
</dbReference>
<dbReference type="InterPro" id="IPR044929">
    <property type="entry name" value="DNA/RNA_non-sp_Endonuclease_sf"/>
</dbReference>
<evidence type="ECO:0000313" key="17">
    <source>
        <dbReference type="Proteomes" id="UP000247512"/>
    </source>
</evidence>
<evidence type="ECO:0000313" key="15">
    <source>
        <dbReference type="EMBL" id="PYD65364.1"/>
    </source>
</evidence>
<dbReference type="InterPro" id="IPR040255">
    <property type="entry name" value="Non-specific_endonuclease"/>
</dbReference>
<dbReference type="PANTHER" id="PTHR13966:SF5">
    <property type="entry name" value="ENDONUCLEASE G, MITOCHONDRIAL"/>
    <property type="match status" value="1"/>
</dbReference>
<evidence type="ECO:0000256" key="7">
    <source>
        <dbReference type="ARBA" id="ARBA00022842"/>
    </source>
</evidence>
<evidence type="ECO:0000256" key="1">
    <source>
        <dbReference type="ARBA" id="ARBA00001946"/>
    </source>
</evidence>
<dbReference type="EMBL" id="CP019875">
    <property type="protein sequence ID" value="AQU87419.1"/>
    <property type="molecule type" value="Genomic_DNA"/>
</dbReference>
<feature type="active site" description="Proton acceptor" evidence="8">
    <location>
        <position position="116"/>
    </location>
</feature>
<keyword evidence="6 10" id="KW-0378">Hydrolase</keyword>
<protein>
    <recommendedName>
        <fullName evidence="10">Endonuclease</fullName>
        <ecNumber evidence="10">3.1.30.-</ecNumber>
    </recommendedName>
</protein>
<reference evidence="15 17" key="3">
    <citation type="submission" date="2017-06" db="EMBL/GenBank/DDBJ databases">
        <title>A draft genome sequence of Komagataeibacter nataicola LMG 1536.</title>
        <authorList>
            <person name="Skraban J."/>
            <person name="Cleenwerck I."/>
            <person name="Vandamme P."/>
            <person name="Trcek J."/>
        </authorList>
    </citation>
    <scope>NUCLEOTIDE SEQUENCE [LARGE SCALE GENOMIC DNA]</scope>
    <source>
        <strain evidence="15 17">LMG 1536</strain>
    </source>
</reference>
<evidence type="ECO:0000256" key="2">
    <source>
        <dbReference type="ARBA" id="ARBA00010052"/>
    </source>
</evidence>
<evidence type="ECO:0000256" key="10">
    <source>
        <dbReference type="RuleBase" id="RU366055"/>
    </source>
</evidence>
<accession>A0A9N7H0M4</accession>
<dbReference type="GO" id="GO:0016787">
    <property type="term" value="F:hydrolase activity"/>
    <property type="evidence" value="ECO:0007669"/>
    <property type="project" value="UniProtKB-KW"/>
</dbReference>
<dbReference type="InterPro" id="IPR020821">
    <property type="entry name" value="ENPP1-3/EXOG-like_nuc-like"/>
</dbReference>
<reference evidence="14" key="2">
    <citation type="submission" date="2017-02" db="EMBL/GenBank/DDBJ databases">
        <authorList>
            <person name="Zhang H."/>
        </authorList>
    </citation>
    <scope>NUCLEOTIDE SEQUENCE</scope>
    <source>
        <strain evidence="14">RZS01</strain>
    </source>
</reference>
<evidence type="ECO:0000313" key="16">
    <source>
        <dbReference type="Proteomes" id="UP000189683"/>
    </source>
</evidence>
<evidence type="ECO:0000256" key="6">
    <source>
        <dbReference type="ARBA" id="ARBA00022801"/>
    </source>
</evidence>
<dbReference type="PANTHER" id="PTHR13966">
    <property type="entry name" value="ENDONUCLEASE RELATED"/>
    <property type="match status" value="1"/>
</dbReference>
<organism evidence="14 16">
    <name type="scientific">Komagataeibacter nataicola</name>
    <dbReference type="NCBI Taxonomy" id="265960"/>
    <lineage>
        <taxon>Bacteria</taxon>
        <taxon>Pseudomonadati</taxon>
        <taxon>Pseudomonadota</taxon>
        <taxon>Alphaproteobacteria</taxon>
        <taxon>Acetobacterales</taxon>
        <taxon>Acetobacteraceae</taxon>
        <taxon>Komagataeibacter</taxon>
    </lineage>
</organism>
<dbReference type="OrthoDB" id="9811262at2"/>
<evidence type="ECO:0000256" key="8">
    <source>
        <dbReference type="PIRSR" id="PIRSR640255-1"/>
    </source>
</evidence>